<comment type="caution">
    <text evidence="1">The sequence shown here is derived from an EMBL/GenBank/DDBJ whole genome shotgun (WGS) entry which is preliminary data.</text>
</comment>
<dbReference type="AlphaFoldDB" id="A0A931BQ12"/>
<organism evidence="1 2">
    <name type="scientific">Microvirga alba</name>
    <dbReference type="NCBI Taxonomy" id="2791025"/>
    <lineage>
        <taxon>Bacteria</taxon>
        <taxon>Pseudomonadati</taxon>
        <taxon>Pseudomonadota</taxon>
        <taxon>Alphaproteobacteria</taxon>
        <taxon>Hyphomicrobiales</taxon>
        <taxon>Methylobacteriaceae</taxon>
        <taxon>Microvirga</taxon>
    </lineage>
</organism>
<dbReference type="InterPro" id="IPR037914">
    <property type="entry name" value="SpoVT-AbrB_sf"/>
</dbReference>
<evidence type="ECO:0000313" key="1">
    <source>
        <dbReference type="EMBL" id="MBF9235347.1"/>
    </source>
</evidence>
<proteinExistence type="predicted"/>
<reference evidence="1" key="1">
    <citation type="submission" date="2020-11" db="EMBL/GenBank/DDBJ databases">
        <authorList>
            <person name="Kim M.K."/>
        </authorList>
    </citation>
    <scope>NUCLEOTIDE SEQUENCE</scope>
    <source>
        <strain evidence="1">BT350</strain>
    </source>
</reference>
<dbReference type="Gene3D" id="2.10.260.10">
    <property type="match status" value="1"/>
</dbReference>
<sequence length="77" mass="8746">MSTVLKLKLTQVGNSVGTTFSKEALARLKVDKGDTLFLTESPDGYRLTPYDPEFEGQMEAARRIMRKRRNALRELAK</sequence>
<evidence type="ECO:0000313" key="2">
    <source>
        <dbReference type="Proteomes" id="UP000599312"/>
    </source>
</evidence>
<name>A0A931BQ12_9HYPH</name>
<dbReference type="SUPFAM" id="SSF89447">
    <property type="entry name" value="AbrB/MazE/MraZ-like"/>
    <property type="match status" value="1"/>
</dbReference>
<protein>
    <submittedName>
        <fullName evidence="1">AbrB/MazE/SpoVT family DNA-binding domain-containing protein</fullName>
    </submittedName>
</protein>
<gene>
    <name evidence="1" type="ORF">I2H38_18405</name>
</gene>
<dbReference type="EMBL" id="JADQDO010000012">
    <property type="protein sequence ID" value="MBF9235347.1"/>
    <property type="molecule type" value="Genomic_DNA"/>
</dbReference>
<accession>A0A931BQ12</accession>
<dbReference type="Proteomes" id="UP000599312">
    <property type="component" value="Unassembled WGS sequence"/>
</dbReference>
<keyword evidence="2" id="KW-1185">Reference proteome</keyword>
<dbReference type="RefSeq" id="WP_196273337.1">
    <property type="nucleotide sequence ID" value="NZ_JADQDO010000012.1"/>
</dbReference>
<dbReference type="InterPro" id="IPR013432">
    <property type="entry name" value="Doc_partner"/>
</dbReference>
<dbReference type="NCBIfam" id="TIGR02609">
    <property type="entry name" value="doc_partner"/>
    <property type="match status" value="1"/>
</dbReference>
<dbReference type="GO" id="GO:0003677">
    <property type="term" value="F:DNA binding"/>
    <property type="evidence" value="ECO:0007669"/>
    <property type="project" value="UniProtKB-KW"/>
</dbReference>
<keyword evidence="1" id="KW-0238">DNA-binding</keyword>